<dbReference type="RefSeq" id="WP_133908571.1">
    <property type="nucleotide sequence ID" value="NZ_SOCP01000024.1"/>
</dbReference>
<keyword evidence="3" id="KW-1185">Reference proteome</keyword>
<gene>
    <name evidence="2" type="ORF">CLV71_124149</name>
</gene>
<proteinExistence type="predicted"/>
<name>A0A4R7UUL1_9PSEU</name>
<reference evidence="2 3" key="1">
    <citation type="submission" date="2019-03" db="EMBL/GenBank/DDBJ databases">
        <title>Genomic Encyclopedia of Archaeal and Bacterial Type Strains, Phase II (KMG-II): from individual species to whole genera.</title>
        <authorList>
            <person name="Goeker M."/>
        </authorList>
    </citation>
    <scope>NUCLEOTIDE SEQUENCE [LARGE SCALE GENOMIC DNA]</scope>
    <source>
        <strain evidence="2 3">DSM 45499</strain>
    </source>
</reference>
<dbReference type="OrthoDB" id="3692691at2"/>
<keyword evidence="1" id="KW-0812">Transmembrane</keyword>
<dbReference type="EMBL" id="SOCP01000024">
    <property type="protein sequence ID" value="TDV40130.1"/>
    <property type="molecule type" value="Genomic_DNA"/>
</dbReference>
<organism evidence="2 3">
    <name type="scientific">Actinophytocola oryzae</name>
    <dbReference type="NCBI Taxonomy" id="502181"/>
    <lineage>
        <taxon>Bacteria</taxon>
        <taxon>Bacillati</taxon>
        <taxon>Actinomycetota</taxon>
        <taxon>Actinomycetes</taxon>
        <taxon>Pseudonocardiales</taxon>
        <taxon>Pseudonocardiaceae</taxon>
    </lineage>
</organism>
<comment type="caution">
    <text evidence="2">The sequence shown here is derived from an EMBL/GenBank/DDBJ whole genome shotgun (WGS) entry which is preliminary data.</text>
</comment>
<accession>A0A4R7UUL1</accession>
<evidence type="ECO:0000313" key="3">
    <source>
        <dbReference type="Proteomes" id="UP000294927"/>
    </source>
</evidence>
<sequence length="252" mass="27247">MSVMLTPGPRLGPLPTLSPPARRRRWLLALAAMTTLLLIGWLLLPESSDSPDELRGYVLNGPRGPRCVRVVVGMDVSGSMQSFAQPRNQALTQLVVWSREPRTLRKTDELAVVDFAFDAATRSTPRPAHDGIDSTTTSTSDGTATLLRPLLEQVATFPASKCDTELLLLSDAQLSDLPKTSGDGNDLLNRYGIHDIRLLVPSDGISVPQEWNVAFPSASPEVFDGTDPDSTAIAFGHTLADLVGQRLEPRSP</sequence>
<evidence type="ECO:0000256" key="1">
    <source>
        <dbReference type="SAM" id="Phobius"/>
    </source>
</evidence>
<dbReference type="AlphaFoldDB" id="A0A4R7UUL1"/>
<evidence type="ECO:0000313" key="2">
    <source>
        <dbReference type="EMBL" id="TDV40130.1"/>
    </source>
</evidence>
<feature type="transmembrane region" description="Helical" evidence="1">
    <location>
        <begin position="26"/>
        <end position="44"/>
    </location>
</feature>
<keyword evidence="1" id="KW-1133">Transmembrane helix</keyword>
<evidence type="ECO:0008006" key="4">
    <source>
        <dbReference type="Google" id="ProtNLM"/>
    </source>
</evidence>
<dbReference type="Proteomes" id="UP000294927">
    <property type="component" value="Unassembled WGS sequence"/>
</dbReference>
<keyword evidence="1" id="KW-0472">Membrane</keyword>
<protein>
    <recommendedName>
        <fullName evidence="4">VWFA domain-containing protein</fullName>
    </recommendedName>
</protein>